<comment type="caution">
    <text evidence="3">The sequence shown here is derived from an EMBL/GenBank/DDBJ whole genome shotgun (WGS) entry which is preliminary data.</text>
</comment>
<dbReference type="EMBL" id="JAICCF010000008">
    <property type="protein sequence ID" value="MBW8688368.1"/>
    <property type="molecule type" value="Genomic_DNA"/>
</dbReference>
<reference evidence="3 4" key="1">
    <citation type="submission" date="2021-08" db="EMBL/GenBank/DDBJ databases">
        <title>The genome sequence of Chitinophaga sp. B61.</title>
        <authorList>
            <person name="Zhang X."/>
        </authorList>
    </citation>
    <scope>NUCLEOTIDE SEQUENCE [LARGE SCALE GENOMIC DNA]</scope>
    <source>
        <strain evidence="3 4">B61</strain>
    </source>
</reference>
<name>A0ABS7GKX9_9BACT</name>
<evidence type="ECO:0000313" key="3">
    <source>
        <dbReference type="EMBL" id="MBW8688368.1"/>
    </source>
</evidence>
<gene>
    <name evidence="3" type="ORF">K1Y79_28800</name>
</gene>
<dbReference type="RefSeq" id="WP_220253695.1">
    <property type="nucleotide sequence ID" value="NZ_JAICCF010000008.1"/>
</dbReference>
<protein>
    <submittedName>
        <fullName evidence="3">Uncharacterized protein</fullName>
    </submittedName>
</protein>
<dbReference type="Proteomes" id="UP000812961">
    <property type="component" value="Unassembled WGS sequence"/>
</dbReference>
<sequence>MKFYLLVFLIVLVQAASGQAPANDLVQVYSAKNLEAAQKSLSAVSKSYKIIYRPALQLVLPPVQEVKDATPAQLVDGDIAANQNYLQDALSKQVEENLKKANAEFEALPDKEKTILILDNIVVTSGQKAPANEGKAVIQHLSKRQFIFGKGITAAVENAIAGCTPVSVLNFNDLSLGENDKYLNEYITLLTAAAEKTPNTEAHIDYPWGSPVIIMIVEGTGYLHIDPSLVLKQAEMDALKKSIMANIKGLYDLLPAPENYVVKDDNFQFNTAVISYAFKRNKDAEMEAVFLNDASRTWTLNGDPMPTVSAQDSRFIFTAFNETADGKEIYKLRDGDNIMKISSDIGKAYVAKAYSTKDPATLTKSFDIKFAYNSSKLFLKASIRGQQPVRIDFGKVIGEENGKATLEIGDVVELYLFRTVSGEEKLVTTSLWSADGEKYVNAEHATVTIKNGVNDIAVKVAEGENVNTIKFAYNRPQQKEIEFSFANVDLSKLPASDRSTAKYYFEDALKKIDEKNKDLSRYFISNNARIQSYILPGNDPLLARPSSDAKKVLMGFADKQIALNYKSDYLDVINIKTNKRGIIEDATLVVRLYGNDRQSLLNAAVDKSPAIQDAANLILDRLRNTDQKMSGRIRKLIEAGTLKDADLNDCYELIPDDAGVITSYCKIINSKKLLYLNYNGILLMDATHPVTMEHRFTSITAHEMVHLYYTAQHYHSVLKWHVIRSKQSKYGYKFGTSRCSQDDGHEVNNPEDTATCDEQTKYIPQTQGTPVP</sequence>
<keyword evidence="2" id="KW-0732">Signal</keyword>
<feature type="region of interest" description="Disordered" evidence="1">
    <location>
        <begin position="741"/>
        <end position="772"/>
    </location>
</feature>
<feature type="compositionally biased region" description="Polar residues" evidence="1">
    <location>
        <begin position="762"/>
        <end position="772"/>
    </location>
</feature>
<keyword evidence="4" id="KW-1185">Reference proteome</keyword>
<evidence type="ECO:0000256" key="1">
    <source>
        <dbReference type="SAM" id="MobiDB-lite"/>
    </source>
</evidence>
<evidence type="ECO:0000256" key="2">
    <source>
        <dbReference type="SAM" id="SignalP"/>
    </source>
</evidence>
<feature type="signal peptide" evidence="2">
    <location>
        <begin position="1"/>
        <end position="22"/>
    </location>
</feature>
<proteinExistence type="predicted"/>
<organism evidence="3 4">
    <name type="scientific">Chitinophaga rhizophila</name>
    <dbReference type="NCBI Taxonomy" id="2866212"/>
    <lineage>
        <taxon>Bacteria</taxon>
        <taxon>Pseudomonadati</taxon>
        <taxon>Bacteroidota</taxon>
        <taxon>Chitinophagia</taxon>
        <taxon>Chitinophagales</taxon>
        <taxon>Chitinophagaceae</taxon>
        <taxon>Chitinophaga</taxon>
    </lineage>
</organism>
<evidence type="ECO:0000313" key="4">
    <source>
        <dbReference type="Proteomes" id="UP000812961"/>
    </source>
</evidence>
<feature type="chain" id="PRO_5046072468" evidence="2">
    <location>
        <begin position="23"/>
        <end position="772"/>
    </location>
</feature>
<accession>A0ABS7GKX9</accession>